<dbReference type="PANTHER" id="PTHR33227:SF48">
    <property type="entry name" value="STIGMA-SPECIFIC STIG1-LIKE PROTEIN 4"/>
    <property type="match status" value="1"/>
</dbReference>
<evidence type="ECO:0000313" key="5">
    <source>
        <dbReference type="EMBL" id="KLT44549.1"/>
    </source>
</evidence>
<dbReference type="RefSeq" id="XP_018281040.1">
    <property type="nucleotide sequence ID" value="XM_018425196.1"/>
</dbReference>
<evidence type="ECO:0000313" key="6">
    <source>
        <dbReference type="Proteomes" id="UP000053611"/>
    </source>
</evidence>
<dbReference type="PANTHER" id="PTHR33227">
    <property type="entry name" value="STIGMA-SPECIFIC STIG1-LIKE PROTEIN 3"/>
    <property type="match status" value="1"/>
</dbReference>
<evidence type="ECO:0000256" key="3">
    <source>
        <dbReference type="SAM" id="MobiDB-lite"/>
    </source>
</evidence>
<organism evidence="5 6">
    <name type="scientific">Cutaneotrichosporon oleaginosum</name>
    <dbReference type="NCBI Taxonomy" id="879819"/>
    <lineage>
        <taxon>Eukaryota</taxon>
        <taxon>Fungi</taxon>
        <taxon>Dikarya</taxon>
        <taxon>Basidiomycota</taxon>
        <taxon>Agaricomycotina</taxon>
        <taxon>Tremellomycetes</taxon>
        <taxon>Trichosporonales</taxon>
        <taxon>Trichosporonaceae</taxon>
        <taxon>Cutaneotrichosporon</taxon>
    </lineage>
</organism>
<gene>
    <name evidence="5" type="ORF">CC85DRAFT_300393</name>
</gene>
<evidence type="ECO:0008006" key="7">
    <source>
        <dbReference type="Google" id="ProtNLM"/>
    </source>
</evidence>
<dbReference type="AlphaFoldDB" id="A0A0J1B9M9"/>
<feature type="compositionally biased region" description="Pro residues" evidence="3">
    <location>
        <begin position="285"/>
        <end position="305"/>
    </location>
</feature>
<feature type="chain" id="PRO_5005247948" description="TNFR-Cys domain-containing protein" evidence="4">
    <location>
        <begin position="18"/>
        <end position="412"/>
    </location>
</feature>
<reference evidence="5 6" key="1">
    <citation type="submission" date="2015-03" db="EMBL/GenBank/DDBJ databases">
        <title>Genomics and transcriptomics of the oil-accumulating basidiomycete yeast T. oleaginosus allow insights into substrate utilization and the diverse evolutionary trajectories of mating systems in fungi.</title>
        <authorList>
            <consortium name="DOE Joint Genome Institute"/>
            <person name="Kourist R."/>
            <person name="Kracht O."/>
            <person name="Bracharz F."/>
            <person name="Lipzen A."/>
            <person name="Nolan M."/>
            <person name="Ohm R."/>
            <person name="Grigoriev I."/>
            <person name="Sun S."/>
            <person name="Heitman J."/>
            <person name="Bruck T."/>
            <person name="Nowrousian M."/>
        </authorList>
    </citation>
    <scope>NUCLEOTIDE SEQUENCE [LARGE SCALE GENOMIC DNA]</scope>
    <source>
        <strain evidence="5 6">IBC0246</strain>
    </source>
</reference>
<dbReference type="InterPro" id="IPR006969">
    <property type="entry name" value="Stig-like"/>
</dbReference>
<proteinExistence type="inferred from homology"/>
<dbReference type="Proteomes" id="UP000053611">
    <property type="component" value="Unassembled WGS sequence"/>
</dbReference>
<evidence type="ECO:0000256" key="1">
    <source>
        <dbReference type="ARBA" id="ARBA00006010"/>
    </source>
</evidence>
<feature type="region of interest" description="Disordered" evidence="3">
    <location>
        <begin position="277"/>
        <end position="310"/>
    </location>
</feature>
<feature type="signal peptide" evidence="4">
    <location>
        <begin position="1"/>
        <end position="17"/>
    </location>
</feature>
<feature type="region of interest" description="Disordered" evidence="3">
    <location>
        <begin position="76"/>
        <end position="113"/>
    </location>
</feature>
<dbReference type="GeneID" id="28985799"/>
<evidence type="ECO:0000256" key="4">
    <source>
        <dbReference type="SAM" id="SignalP"/>
    </source>
</evidence>
<dbReference type="STRING" id="879819.A0A0J1B9M9"/>
<accession>A0A0J1B9M9</accession>
<dbReference type="EMBL" id="KQ087186">
    <property type="protein sequence ID" value="KLT44549.1"/>
    <property type="molecule type" value="Genomic_DNA"/>
</dbReference>
<protein>
    <recommendedName>
        <fullName evidence="7">TNFR-Cys domain-containing protein</fullName>
    </recommendedName>
</protein>
<keyword evidence="6" id="KW-1185">Reference proteome</keyword>
<comment type="similarity">
    <text evidence="1">Belongs to the STIG1 family.</text>
</comment>
<feature type="compositionally biased region" description="Low complexity" evidence="3">
    <location>
        <begin position="84"/>
        <end position="95"/>
    </location>
</feature>
<evidence type="ECO:0000256" key="2">
    <source>
        <dbReference type="ARBA" id="ARBA00022729"/>
    </source>
</evidence>
<keyword evidence="2 4" id="KW-0732">Signal</keyword>
<sequence length="412" mass="41683">MVSKTLLFFSVLASAHAAVLPRQDTGTGAICQPGWEDCFLVGCTDIQNSEMHCGACGNWCPNGPCVNGKCERDPEAPPLDETTAAPSPSAGSAKSPAPPVTSAPAQNAPQSGPCGPGGQHEYCTVGGVSQCIDLKKDPKNCGYCENKCPDGQLCYNGACSEQCKPGWEHCFLIGCTDVQTSSQNCGACGNWCSPSQVCRGGKCVDDAVSNIGKPCDLGAHSGGIECPGAGGASTCVDPSFDPNNCGGCGAQDPKYKCAAGSSCQAGKCVAQEQSPSAAESAAPAPTTPAPSPSPSPAPTETPQPQEPEVGLGKPCNYGAKGFLYCSAAQGPGFECFNTLNDNRHCGACGNDCRPGENCVDGKCAPPGGCGAQTYCPGSANGPCVNLDNDNTNCGACGRFCKPGQNCWGGKCS</sequence>
<dbReference type="OrthoDB" id="439917at2759"/>
<name>A0A0J1B9M9_9TREE</name>